<evidence type="ECO:0008006" key="4">
    <source>
        <dbReference type="Google" id="ProtNLM"/>
    </source>
</evidence>
<reference evidence="2 3" key="1">
    <citation type="submission" date="2018-09" db="EMBL/GenBank/DDBJ databases">
        <authorList>
            <person name="Zeman M."/>
            <person name="Pardy F."/>
        </authorList>
    </citation>
    <scope>NUCLEOTIDE SEQUENCE [LARGE SCALE GENOMIC DNA]</scope>
    <source>
        <strain evidence="2 3">CCM 8852</strain>
    </source>
</reference>
<sequence length="71" mass="8038">MENDNFKDVQKNDIKRAWGFYLFCLALLIWGTVWLLQGGAEDGAWWMIGLGGGLLLINAGMNWLTRPKPRG</sequence>
<protein>
    <recommendedName>
        <fullName evidence="4">2TM domain-containing protein</fullName>
    </recommendedName>
</protein>
<reference evidence="2 3" key="2">
    <citation type="submission" date="2019-01" db="EMBL/GenBank/DDBJ databases">
        <title>Hymenobacter humicola sp. nov., isolated from soils in Antarctica.</title>
        <authorList>
            <person name="Sedlacek I."/>
            <person name="Holochova P."/>
            <person name="Kralova S."/>
            <person name="Pantucek R."/>
            <person name="Stankova E."/>
            <person name="Vrbovska V."/>
            <person name="Kristofova L."/>
            <person name="Svec P."/>
            <person name="Busse H.-J."/>
        </authorList>
    </citation>
    <scope>NUCLEOTIDE SEQUENCE [LARGE SCALE GENOMIC DNA]</scope>
    <source>
        <strain evidence="2 3">CCM 8852</strain>
    </source>
</reference>
<keyword evidence="3" id="KW-1185">Reference proteome</keyword>
<evidence type="ECO:0000313" key="2">
    <source>
        <dbReference type="EMBL" id="RIY06484.1"/>
    </source>
</evidence>
<accession>A0A418QMV9</accession>
<feature type="transmembrane region" description="Helical" evidence="1">
    <location>
        <begin position="20"/>
        <end position="37"/>
    </location>
</feature>
<keyword evidence="1" id="KW-1133">Transmembrane helix</keyword>
<dbReference type="EMBL" id="QYCN01000040">
    <property type="protein sequence ID" value="RIY06484.1"/>
    <property type="molecule type" value="Genomic_DNA"/>
</dbReference>
<comment type="caution">
    <text evidence="2">The sequence shown here is derived from an EMBL/GenBank/DDBJ whole genome shotgun (WGS) entry which is preliminary data.</text>
</comment>
<name>A0A418QMV9_9BACT</name>
<evidence type="ECO:0000313" key="3">
    <source>
        <dbReference type="Proteomes" id="UP000284250"/>
    </source>
</evidence>
<organism evidence="2 3">
    <name type="scientific">Hymenobacter rubripertinctus</name>
    <dbReference type="NCBI Taxonomy" id="2029981"/>
    <lineage>
        <taxon>Bacteria</taxon>
        <taxon>Pseudomonadati</taxon>
        <taxon>Bacteroidota</taxon>
        <taxon>Cytophagia</taxon>
        <taxon>Cytophagales</taxon>
        <taxon>Hymenobacteraceae</taxon>
        <taxon>Hymenobacter</taxon>
    </lineage>
</organism>
<evidence type="ECO:0000256" key="1">
    <source>
        <dbReference type="SAM" id="Phobius"/>
    </source>
</evidence>
<gene>
    <name evidence="2" type="ORF">D0T11_18765</name>
</gene>
<dbReference type="AlphaFoldDB" id="A0A418QMV9"/>
<keyword evidence="1" id="KW-0812">Transmembrane</keyword>
<dbReference type="RefSeq" id="WP_119657349.1">
    <property type="nucleotide sequence ID" value="NZ_JBHUOI010000081.1"/>
</dbReference>
<dbReference type="Proteomes" id="UP000284250">
    <property type="component" value="Unassembled WGS sequence"/>
</dbReference>
<proteinExistence type="predicted"/>
<feature type="transmembrane region" description="Helical" evidence="1">
    <location>
        <begin position="43"/>
        <end position="64"/>
    </location>
</feature>
<keyword evidence="1" id="KW-0472">Membrane</keyword>